<dbReference type="RefSeq" id="WP_128423403.1">
    <property type="nucleotide sequence ID" value="NZ_JYFN01000071.1"/>
</dbReference>
<dbReference type="AlphaFoldDB" id="A0A0D8B842"/>
<proteinExistence type="predicted"/>
<protein>
    <submittedName>
        <fullName evidence="1">Uncharacterized protein</fullName>
    </submittedName>
</protein>
<evidence type="ECO:0000313" key="1">
    <source>
        <dbReference type="EMBL" id="KJE20109.1"/>
    </source>
</evidence>
<reference evidence="1 2" key="2">
    <citation type="journal article" date="2016" name="Genome Announc.">
        <title>Permanent Draft Genome Sequences for Two Variants of Frankia sp. Strain CpI1, the First Frankia Strain Isolated from Root Nodules of Comptonia peregrina.</title>
        <authorList>
            <person name="Oshone R."/>
            <person name="Hurst S.G.IV."/>
            <person name="Abebe-Akele F."/>
            <person name="Simpson S."/>
            <person name="Morris K."/>
            <person name="Thomas W.K."/>
            <person name="Tisa L.S."/>
        </authorList>
    </citation>
    <scope>NUCLEOTIDE SEQUENCE [LARGE SCALE GENOMIC DNA]</scope>
    <source>
        <strain evidence="2">CpI1-S</strain>
    </source>
</reference>
<organism evidence="1 2">
    <name type="scientific">Frankia torreyi</name>
    <dbReference type="NCBI Taxonomy" id="1856"/>
    <lineage>
        <taxon>Bacteria</taxon>
        <taxon>Bacillati</taxon>
        <taxon>Actinomycetota</taxon>
        <taxon>Actinomycetes</taxon>
        <taxon>Frankiales</taxon>
        <taxon>Frankiaceae</taxon>
        <taxon>Frankia</taxon>
    </lineage>
</organism>
<gene>
    <name evidence="1" type="ORF">FF36_05600</name>
</gene>
<keyword evidence="2" id="KW-1185">Reference proteome</keyword>
<dbReference type="EMBL" id="JYFN01000071">
    <property type="protein sequence ID" value="KJE20109.1"/>
    <property type="molecule type" value="Genomic_DNA"/>
</dbReference>
<name>A0A0D8B842_9ACTN</name>
<dbReference type="Proteomes" id="UP000032545">
    <property type="component" value="Unassembled WGS sequence"/>
</dbReference>
<dbReference type="PATRIC" id="fig|1502723.3.peg.6208"/>
<reference evidence="2" key="1">
    <citation type="submission" date="2015-02" db="EMBL/GenBank/DDBJ databases">
        <title>Draft Genome of Frankia sp. CpI1-S.</title>
        <authorList>
            <person name="Oshone R.T."/>
            <person name="Ngom M."/>
            <person name="Ghodhbane-Gtari F."/>
            <person name="Gtari M."/>
            <person name="Morris K."/>
            <person name="Thomas K."/>
            <person name="Sen A."/>
            <person name="Tisa L.S."/>
        </authorList>
    </citation>
    <scope>NUCLEOTIDE SEQUENCE [LARGE SCALE GENOMIC DNA]</scope>
    <source>
        <strain evidence="2">CpI1-S</strain>
    </source>
</reference>
<sequence length="150" mass="15914">MLSLPGAVATSFVPTAGLFIEELHHLPLEAEQLPKIAGACTAYTEQVEKLVEQRGGVAVALHQVLNRPHRLSPEEVTAALAQVDAYADLVRDVGYLYVESLTAGRAHLTDEQIVEAARLRTGQLDKVRALLLGGIGGTRSAEPAPESVAA</sequence>
<accession>A0A0D8B842</accession>
<comment type="caution">
    <text evidence="1">The sequence shown here is derived from an EMBL/GenBank/DDBJ whole genome shotgun (WGS) entry which is preliminary data.</text>
</comment>
<dbReference type="OrthoDB" id="9871753at2"/>
<evidence type="ECO:0000313" key="2">
    <source>
        <dbReference type="Proteomes" id="UP000032545"/>
    </source>
</evidence>